<accession>A0A507F795</accession>
<protein>
    <recommendedName>
        <fullName evidence="4">NodB homology domain-containing protein</fullName>
    </recommendedName>
</protein>
<dbReference type="GO" id="GO:0005975">
    <property type="term" value="P:carbohydrate metabolic process"/>
    <property type="evidence" value="ECO:0007669"/>
    <property type="project" value="InterPro"/>
</dbReference>
<feature type="domain" description="NodB homology" evidence="4">
    <location>
        <begin position="115"/>
        <end position="328"/>
    </location>
</feature>
<dbReference type="InterPro" id="IPR050248">
    <property type="entry name" value="Polysacc_deacetylase_ArnD"/>
</dbReference>
<dbReference type="EMBL" id="QEAP01000251">
    <property type="protein sequence ID" value="TPX71555.1"/>
    <property type="molecule type" value="Genomic_DNA"/>
</dbReference>
<gene>
    <name evidence="5" type="ORF">CcCBS67573_g06183</name>
</gene>
<feature type="signal peptide" evidence="3">
    <location>
        <begin position="1"/>
        <end position="16"/>
    </location>
</feature>
<keyword evidence="3" id="KW-0732">Signal</keyword>
<keyword evidence="2" id="KW-0378">Hydrolase</keyword>
<proteinExistence type="predicted"/>
<dbReference type="AlphaFoldDB" id="A0A507F795"/>
<dbReference type="GO" id="GO:0009272">
    <property type="term" value="P:fungal-type cell wall biogenesis"/>
    <property type="evidence" value="ECO:0007669"/>
    <property type="project" value="UniProtKB-ARBA"/>
</dbReference>
<dbReference type="STRING" id="246404.A0A507F795"/>
<dbReference type="GO" id="GO:0046872">
    <property type="term" value="F:metal ion binding"/>
    <property type="evidence" value="ECO:0007669"/>
    <property type="project" value="UniProtKB-KW"/>
</dbReference>
<feature type="chain" id="PRO_5021477258" description="NodB homology domain-containing protein" evidence="3">
    <location>
        <begin position="17"/>
        <end position="435"/>
    </location>
</feature>
<evidence type="ECO:0000256" key="3">
    <source>
        <dbReference type="SAM" id="SignalP"/>
    </source>
</evidence>
<evidence type="ECO:0000313" key="5">
    <source>
        <dbReference type="EMBL" id="TPX71555.1"/>
    </source>
</evidence>
<dbReference type="Pfam" id="PF01522">
    <property type="entry name" value="Polysacc_deac_1"/>
    <property type="match status" value="1"/>
</dbReference>
<evidence type="ECO:0000256" key="2">
    <source>
        <dbReference type="ARBA" id="ARBA00022801"/>
    </source>
</evidence>
<sequence>MQLTLIGLAVAAVASAQTVPLQPCQDPNFPACNVIQLPAPEDPYASYRVPKPPTVPKWTAFVKSLSEEAAYPWANLAAMPGPADGGATPGLANAKGAAWGTKENAATEVYTCPAGKWALTFDDGPVLTDRSLAILKANKVVGTYFLVGSAIVNNATHAQYVKDIYDNGHQIALHSWSHRPISLQSTDAVISELFLNILAIYKVIGKVPRYYRPAYSAIDDRVRYILKSMGLRPVIWNMESLDAAVGTTAPAGIDITGLVTVEKAVAHVKTIFKEKTDPRWNYFPGTPDATGRNTYEGFLSLEHDINDDEIKVAEQVVAFAAQSGYESVYVNACDQIMPGADFYLDDNSALVQFIKTINLPLTAADLEPFTGSFAANPAGGAAVGGVVATGGGAVASKTGSAAVTATGGAAVSTTKSSGLRSAVALVASAISFLFI</sequence>
<organism evidence="5 6">
    <name type="scientific">Chytriomyces confervae</name>
    <dbReference type="NCBI Taxonomy" id="246404"/>
    <lineage>
        <taxon>Eukaryota</taxon>
        <taxon>Fungi</taxon>
        <taxon>Fungi incertae sedis</taxon>
        <taxon>Chytridiomycota</taxon>
        <taxon>Chytridiomycota incertae sedis</taxon>
        <taxon>Chytridiomycetes</taxon>
        <taxon>Chytridiales</taxon>
        <taxon>Chytriomycetaceae</taxon>
        <taxon>Chytriomyces</taxon>
    </lineage>
</organism>
<evidence type="ECO:0000313" key="6">
    <source>
        <dbReference type="Proteomes" id="UP000320333"/>
    </source>
</evidence>
<dbReference type="PROSITE" id="PS51677">
    <property type="entry name" value="NODB"/>
    <property type="match status" value="1"/>
</dbReference>
<dbReference type="InterPro" id="IPR011330">
    <property type="entry name" value="Glyco_hydro/deAcase_b/a-brl"/>
</dbReference>
<keyword evidence="6" id="KW-1185">Reference proteome</keyword>
<dbReference type="PANTHER" id="PTHR10587:SF133">
    <property type="entry name" value="CHITIN DEACETYLASE 1-RELATED"/>
    <property type="match status" value="1"/>
</dbReference>
<name>A0A507F795_9FUNG</name>
<evidence type="ECO:0000259" key="4">
    <source>
        <dbReference type="PROSITE" id="PS51677"/>
    </source>
</evidence>
<dbReference type="GO" id="GO:0016020">
    <property type="term" value="C:membrane"/>
    <property type="evidence" value="ECO:0007669"/>
    <property type="project" value="TreeGrafter"/>
</dbReference>
<evidence type="ECO:0000256" key="1">
    <source>
        <dbReference type="ARBA" id="ARBA00022723"/>
    </source>
</evidence>
<comment type="caution">
    <text evidence="5">The sequence shown here is derived from an EMBL/GenBank/DDBJ whole genome shotgun (WGS) entry which is preliminary data.</text>
</comment>
<dbReference type="GO" id="GO:0004099">
    <property type="term" value="F:chitin deacetylase activity"/>
    <property type="evidence" value="ECO:0007669"/>
    <property type="project" value="TreeGrafter"/>
</dbReference>
<dbReference type="SUPFAM" id="SSF88713">
    <property type="entry name" value="Glycoside hydrolase/deacetylase"/>
    <property type="match status" value="1"/>
</dbReference>
<dbReference type="Gene3D" id="3.20.20.370">
    <property type="entry name" value="Glycoside hydrolase/deacetylase"/>
    <property type="match status" value="1"/>
</dbReference>
<keyword evidence="1" id="KW-0479">Metal-binding</keyword>
<dbReference type="Proteomes" id="UP000320333">
    <property type="component" value="Unassembled WGS sequence"/>
</dbReference>
<dbReference type="InterPro" id="IPR002509">
    <property type="entry name" value="NODB_dom"/>
</dbReference>
<dbReference type="PANTHER" id="PTHR10587">
    <property type="entry name" value="GLYCOSYL TRANSFERASE-RELATED"/>
    <property type="match status" value="1"/>
</dbReference>
<dbReference type="OrthoDB" id="2145317at2759"/>
<reference evidence="5 6" key="1">
    <citation type="journal article" date="2019" name="Sci. Rep.">
        <title>Comparative genomics of chytrid fungi reveal insights into the obligate biotrophic and pathogenic lifestyle of Synchytrium endobioticum.</title>
        <authorList>
            <person name="van de Vossenberg B.T.L.H."/>
            <person name="Warris S."/>
            <person name="Nguyen H.D.T."/>
            <person name="van Gent-Pelzer M.P.E."/>
            <person name="Joly D.L."/>
            <person name="van de Geest H.C."/>
            <person name="Bonants P.J.M."/>
            <person name="Smith D.S."/>
            <person name="Levesque C.A."/>
            <person name="van der Lee T.A.J."/>
        </authorList>
    </citation>
    <scope>NUCLEOTIDE SEQUENCE [LARGE SCALE GENOMIC DNA]</scope>
    <source>
        <strain evidence="5 6">CBS 675.73</strain>
    </source>
</reference>